<dbReference type="Proteomes" id="UP000307430">
    <property type="component" value="Unassembled WGS sequence"/>
</dbReference>
<dbReference type="Pfam" id="PF05193">
    <property type="entry name" value="Peptidase_M16_C"/>
    <property type="match status" value="2"/>
</dbReference>
<evidence type="ECO:0000313" key="13">
    <source>
        <dbReference type="Proteomes" id="UP000307430"/>
    </source>
</evidence>
<evidence type="ECO:0000256" key="7">
    <source>
        <dbReference type="ARBA" id="ARBA00023049"/>
    </source>
</evidence>
<keyword evidence="7" id="KW-0482">Metalloprotease</keyword>
<feature type="signal peptide" evidence="9">
    <location>
        <begin position="1"/>
        <end position="25"/>
    </location>
</feature>
<dbReference type="GO" id="GO:0046872">
    <property type="term" value="F:metal ion binding"/>
    <property type="evidence" value="ECO:0007669"/>
    <property type="project" value="UniProtKB-KW"/>
</dbReference>
<dbReference type="InterPro" id="IPR011765">
    <property type="entry name" value="Pept_M16_N"/>
</dbReference>
<dbReference type="EMBL" id="VCHQ01000001">
    <property type="protein sequence ID" value="TLV23957.1"/>
    <property type="molecule type" value="Genomic_DNA"/>
</dbReference>
<keyword evidence="9" id="KW-0732">Signal</keyword>
<organism evidence="12 13">
    <name type="scientific">Klebsiella indica</name>
    <dbReference type="NCBI Taxonomy" id="2582917"/>
    <lineage>
        <taxon>Bacteria</taxon>
        <taxon>Pseudomonadati</taxon>
        <taxon>Pseudomonadota</taxon>
        <taxon>Gammaproteobacteria</taxon>
        <taxon>Enterobacterales</taxon>
        <taxon>Enterobacteriaceae</taxon>
        <taxon>Klebsiella/Raoultella group</taxon>
        <taxon>Klebsiella</taxon>
    </lineage>
</organism>
<comment type="similarity">
    <text evidence="2 8">Belongs to the peptidase M16 family.</text>
</comment>
<dbReference type="Gene3D" id="3.30.830.10">
    <property type="entry name" value="Metalloenzyme, LuxS/M16 peptidase-like"/>
    <property type="match status" value="4"/>
</dbReference>
<evidence type="ECO:0000256" key="5">
    <source>
        <dbReference type="ARBA" id="ARBA00022801"/>
    </source>
</evidence>
<accession>A0A5R9LPG3</accession>
<dbReference type="InterPro" id="IPR050626">
    <property type="entry name" value="Peptidase_M16"/>
</dbReference>
<dbReference type="Pfam" id="PF00675">
    <property type="entry name" value="Peptidase_M16"/>
    <property type="match status" value="1"/>
</dbReference>
<evidence type="ECO:0000256" key="9">
    <source>
        <dbReference type="SAM" id="SignalP"/>
    </source>
</evidence>
<reference evidence="12 13" key="1">
    <citation type="submission" date="2019-05" db="EMBL/GenBank/DDBJ databases">
        <title>Genome sequence of Klebsiella sp strain TOUT106.</title>
        <authorList>
            <person name="Rahi P."/>
            <person name="Chaudhari D."/>
        </authorList>
    </citation>
    <scope>NUCLEOTIDE SEQUENCE [LARGE SCALE GENOMIC DNA]</scope>
    <source>
        <strain evidence="12 13">TOUT106</strain>
    </source>
</reference>
<keyword evidence="6" id="KW-0862">Zinc</keyword>
<dbReference type="InterPro" id="IPR001431">
    <property type="entry name" value="Pept_M16_Zn_BS"/>
</dbReference>
<dbReference type="SUPFAM" id="SSF63411">
    <property type="entry name" value="LuxS/MPP-like metallohydrolase"/>
    <property type="match status" value="3"/>
</dbReference>
<dbReference type="InterPro" id="IPR007863">
    <property type="entry name" value="Peptidase_M16_C"/>
</dbReference>
<comment type="caution">
    <text evidence="12">The sequence shown here is derived from an EMBL/GenBank/DDBJ whole genome shotgun (WGS) entry which is preliminary data.</text>
</comment>
<feature type="chain" id="PRO_5024361461" evidence="9">
    <location>
        <begin position="26"/>
        <end position="926"/>
    </location>
</feature>
<comment type="cofactor">
    <cofactor evidence="1">
        <name>Zn(2+)</name>
        <dbReference type="ChEBI" id="CHEBI:29105"/>
    </cofactor>
</comment>
<feature type="domain" description="Peptidase M16 N-terminal" evidence="10">
    <location>
        <begin position="59"/>
        <end position="165"/>
    </location>
</feature>
<evidence type="ECO:0000256" key="3">
    <source>
        <dbReference type="ARBA" id="ARBA00022670"/>
    </source>
</evidence>
<evidence type="ECO:0000256" key="2">
    <source>
        <dbReference type="ARBA" id="ARBA00007261"/>
    </source>
</evidence>
<evidence type="ECO:0000256" key="6">
    <source>
        <dbReference type="ARBA" id="ARBA00022833"/>
    </source>
</evidence>
<dbReference type="GO" id="GO:0006508">
    <property type="term" value="P:proteolysis"/>
    <property type="evidence" value="ECO:0007669"/>
    <property type="project" value="UniProtKB-KW"/>
</dbReference>
<protein>
    <submittedName>
        <fullName evidence="12">Insulinase family protein</fullName>
    </submittedName>
</protein>
<dbReference type="GO" id="GO:0004222">
    <property type="term" value="F:metalloendopeptidase activity"/>
    <property type="evidence" value="ECO:0007669"/>
    <property type="project" value="InterPro"/>
</dbReference>
<evidence type="ECO:0000256" key="1">
    <source>
        <dbReference type="ARBA" id="ARBA00001947"/>
    </source>
</evidence>
<dbReference type="InterPro" id="IPR011249">
    <property type="entry name" value="Metalloenz_LuxS/M16"/>
</dbReference>
<gene>
    <name evidence="12" type="ORF">FE839_00805</name>
</gene>
<keyword evidence="4" id="KW-0479">Metal-binding</keyword>
<feature type="domain" description="Peptidase M16 C-terminal" evidence="11">
    <location>
        <begin position="695"/>
        <end position="852"/>
    </location>
</feature>
<feature type="domain" description="Peptidase M16 C-terminal" evidence="11">
    <location>
        <begin position="209"/>
        <end position="385"/>
    </location>
</feature>
<evidence type="ECO:0000313" key="12">
    <source>
        <dbReference type="EMBL" id="TLV23957.1"/>
    </source>
</evidence>
<evidence type="ECO:0000259" key="10">
    <source>
        <dbReference type="Pfam" id="PF00675"/>
    </source>
</evidence>
<evidence type="ECO:0000256" key="8">
    <source>
        <dbReference type="RuleBase" id="RU004447"/>
    </source>
</evidence>
<keyword evidence="3" id="KW-0645">Protease</keyword>
<keyword evidence="5" id="KW-0378">Hydrolase</keyword>
<evidence type="ECO:0000259" key="11">
    <source>
        <dbReference type="Pfam" id="PF05193"/>
    </source>
</evidence>
<dbReference type="AlphaFoldDB" id="A0A5R9LPG3"/>
<dbReference type="PROSITE" id="PS00143">
    <property type="entry name" value="INSULINASE"/>
    <property type="match status" value="1"/>
</dbReference>
<proteinExistence type="inferred from homology"/>
<dbReference type="PANTHER" id="PTHR43690:SF17">
    <property type="entry name" value="PROTEIN YHJJ"/>
    <property type="match status" value="1"/>
</dbReference>
<evidence type="ECO:0000256" key="4">
    <source>
        <dbReference type="ARBA" id="ARBA00022723"/>
    </source>
</evidence>
<dbReference type="PANTHER" id="PTHR43690">
    <property type="entry name" value="NARDILYSIN"/>
    <property type="match status" value="1"/>
</dbReference>
<keyword evidence="13" id="KW-1185">Reference proteome</keyword>
<name>A0A5R9LPG3_9ENTR</name>
<sequence length="926" mass="104906">MIMRKRLYGCFLALLVMVASQPAIGDEISVPLPVVTEGRLANGLRYTIIPLHAEKGRIDVRMNVDAGSLDETDQQSGVAHMVEHMVFRATDDWPKGVASRLEEQGWRRGSHYNAVTSYERTQFMMSPPDGAKGLDITLRALLQMAAHARISQQDLDDERKVILEEWRGKLGVASRMNAQRIAALREGSRYPTRSSIGNIASIEQTPATVLMDFYRRWYHPGNMRLLIIGDINPQNVQAQIQRYFAPLPALPVPTRNDAYYNQQLQAQLRVVRLQDSESGGSQVSWVNRFAEPKLNGQEGFRQRLIEQIALTALTRQLKRQRSELPSVVGNVVARKADIGRSTYAFGLFADVMPGEYTQGLETVIRERQRLIQFGLDERDINSVKADIRQAALRMRDTPESRPFSGWVNELAIAWQNDRPYIGAQMRGKNALLLLDDIHLQEVNARLRSWLQAMDQLVQFSIPGKASFTPPTSAAIADRESDIARQKLLPTKWLDGAQLPPLPQRDTAGQRLTVKNWPKENVQEWSLSNGDRVIWLRTPQMKNKIWFRAESQAGYLGEGLEPWRAQLASQLMGYAAPSGWRDDDYLRWKQQHGLRFNINQQADALEVSATVEREELDNLFHVYQLLHTDGHIDSESMKNSVMALARRQVVQKDSLSSQRAAQSAILRFGKTDFEQPTTAQLAELTVESLAAEWKKISAAPVTFFIMADIPEAQLKPVVERYLAGIARGEPLFASSYQQSAGHREKRSALNIEPKADVQLWSFNPQAWSPERAVQVSVARNLITQQLKMALRDDARGVYNLMFNGELNDKTARVESELRFSSAPERATELAQRARKTLRDAAARITQHDIDEQKIRFNRAENNRKGEVSDLQRRLILSYRHYNNPGYLSRLNGLDNAITLAGVREMATRLYSSNNLVIYTVVPQGKAQ</sequence>